<dbReference type="EMBL" id="GBXM01024719">
    <property type="protein sequence ID" value="JAH83858.1"/>
    <property type="molecule type" value="Transcribed_RNA"/>
</dbReference>
<accession>A0A0E9W2Y8</accession>
<protein>
    <submittedName>
        <fullName evidence="1">Uncharacterized protein</fullName>
    </submittedName>
</protein>
<sequence length="21" mass="2431">MQMQCYICSEAVKISYLSFSV</sequence>
<evidence type="ECO:0000313" key="1">
    <source>
        <dbReference type="EMBL" id="JAH83858.1"/>
    </source>
</evidence>
<dbReference type="AlphaFoldDB" id="A0A0E9W2Y8"/>
<reference evidence="1" key="2">
    <citation type="journal article" date="2015" name="Fish Shellfish Immunol.">
        <title>Early steps in the European eel (Anguilla anguilla)-Vibrio vulnificus interaction in the gills: Role of the RtxA13 toxin.</title>
        <authorList>
            <person name="Callol A."/>
            <person name="Pajuelo D."/>
            <person name="Ebbesson L."/>
            <person name="Teles M."/>
            <person name="MacKenzie S."/>
            <person name="Amaro C."/>
        </authorList>
    </citation>
    <scope>NUCLEOTIDE SEQUENCE</scope>
</reference>
<proteinExistence type="predicted"/>
<reference evidence="1" key="1">
    <citation type="submission" date="2014-11" db="EMBL/GenBank/DDBJ databases">
        <authorList>
            <person name="Amaro Gonzalez C."/>
        </authorList>
    </citation>
    <scope>NUCLEOTIDE SEQUENCE</scope>
</reference>
<organism evidence="1">
    <name type="scientific">Anguilla anguilla</name>
    <name type="common">European freshwater eel</name>
    <name type="synonym">Muraena anguilla</name>
    <dbReference type="NCBI Taxonomy" id="7936"/>
    <lineage>
        <taxon>Eukaryota</taxon>
        <taxon>Metazoa</taxon>
        <taxon>Chordata</taxon>
        <taxon>Craniata</taxon>
        <taxon>Vertebrata</taxon>
        <taxon>Euteleostomi</taxon>
        <taxon>Actinopterygii</taxon>
        <taxon>Neopterygii</taxon>
        <taxon>Teleostei</taxon>
        <taxon>Anguilliformes</taxon>
        <taxon>Anguillidae</taxon>
        <taxon>Anguilla</taxon>
    </lineage>
</organism>
<name>A0A0E9W2Y8_ANGAN</name>